<evidence type="ECO:0000313" key="9">
    <source>
        <dbReference type="Proteomes" id="UP000677265"/>
    </source>
</evidence>
<evidence type="ECO:0000256" key="4">
    <source>
        <dbReference type="ARBA" id="ARBA00022795"/>
    </source>
</evidence>
<dbReference type="GO" id="GO:0044780">
    <property type="term" value="P:bacterial-type flagellum assembly"/>
    <property type="evidence" value="ECO:0007669"/>
    <property type="project" value="InterPro"/>
</dbReference>
<comment type="similarity">
    <text evidence="2 6">Belongs to the FliS family.</text>
</comment>
<dbReference type="NCBIfam" id="TIGR00208">
    <property type="entry name" value="fliS"/>
    <property type="match status" value="1"/>
</dbReference>
<keyword evidence="7" id="KW-0282">Flagellum</keyword>
<evidence type="ECO:0000313" key="8">
    <source>
        <dbReference type="EMBL" id="MCH6266830.1"/>
    </source>
</evidence>
<accession>A0A942SUB6</accession>
<dbReference type="GO" id="GO:0005829">
    <property type="term" value="C:cytosol"/>
    <property type="evidence" value="ECO:0007669"/>
    <property type="project" value="UniProtKB-SubCell"/>
</dbReference>
<dbReference type="GO" id="GO:0071973">
    <property type="term" value="P:bacterial-type flagellum-dependent cell motility"/>
    <property type="evidence" value="ECO:0007669"/>
    <property type="project" value="TreeGrafter"/>
</dbReference>
<evidence type="ECO:0000256" key="3">
    <source>
        <dbReference type="ARBA" id="ARBA00022490"/>
    </source>
</evidence>
<proteinExistence type="inferred from homology"/>
<dbReference type="RefSeq" id="WP_213140312.1">
    <property type="nucleotide sequence ID" value="NZ_JAGYPE020000025.1"/>
</dbReference>
<dbReference type="EMBL" id="JAGYPE010000001">
    <property type="protein sequence ID" value="MBS4180315.1"/>
    <property type="molecule type" value="Genomic_DNA"/>
</dbReference>
<name>A0A942SUB6_9BACI</name>
<keyword evidence="4 6" id="KW-1005">Bacterial flagellum biogenesis</keyword>
<dbReference type="Pfam" id="PF02561">
    <property type="entry name" value="FliS"/>
    <property type="match status" value="1"/>
</dbReference>
<protein>
    <recommendedName>
        <fullName evidence="6">Flagellar secretion chaperone FliS</fullName>
    </recommendedName>
</protein>
<evidence type="ECO:0000256" key="1">
    <source>
        <dbReference type="ARBA" id="ARBA00004514"/>
    </source>
</evidence>
<dbReference type="PANTHER" id="PTHR34773:SF1">
    <property type="entry name" value="FLAGELLAR SECRETION CHAPERONE FLIS"/>
    <property type="match status" value="1"/>
</dbReference>
<comment type="caution">
    <text evidence="7">The sequence shown here is derived from an EMBL/GenBank/DDBJ whole genome shotgun (WGS) entry which is preliminary data.</text>
</comment>
<comment type="subcellular location">
    <subcellularLocation>
        <location evidence="1 6">Cytoplasm</location>
        <location evidence="1 6">Cytosol</location>
    </subcellularLocation>
</comment>
<dbReference type="InterPro" id="IPR036584">
    <property type="entry name" value="FliS_sf"/>
</dbReference>
<dbReference type="InterPro" id="IPR003713">
    <property type="entry name" value="FliS"/>
</dbReference>
<keyword evidence="5" id="KW-0143">Chaperone</keyword>
<organism evidence="7">
    <name type="scientific">Neobacillus citreus</name>
    <dbReference type="NCBI Taxonomy" id="2833578"/>
    <lineage>
        <taxon>Bacteria</taxon>
        <taxon>Bacillati</taxon>
        <taxon>Bacillota</taxon>
        <taxon>Bacilli</taxon>
        <taxon>Bacillales</taxon>
        <taxon>Bacillaceae</taxon>
        <taxon>Neobacillus</taxon>
    </lineage>
</organism>
<evidence type="ECO:0000313" key="7">
    <source>
        <dbReference type="EMBL" id="MBS4180315.1"/>
    </source>
</evidence>
<dbReference type="EMBL" id="JAGYPE020000025">
    <property type="protein sequence ID" value="MCH6266830.1"/>
    <property type="molecule type" value="Genomic_DNA"/>
</dbReference>
<keyword evidence="3 6" id="KW-0963">Cytoplasm</keyword>
<evidence type="ECO:0000256" key="5">
    <source>
        <dbReference type="ARBA" id="ARBA00023186"/>
    </source>
</evidence>
<dbReference type="CDD" id="cd16098">
    <property type="entry name" value="FliS"/>
    <property type="match status" value="1"/>
</dbReference>
<dbReference type="AlphaFoldDB" id="A0A942SUB6"/>
<evidence type="ECO:0000256" key="2">
    <source>
        <dbReference type="ARBA" id="ARBA00008787"/>
    </source>
</evidence>
<reference evidence="7" key="1">
    <citation type="submission" date="2021-05" db="EMBL/GenBank/DDBJ databases">
        <title>Novel Bacillus species.</title>
        <authorList>
            <person name="Liu G."/>
        </authorList>
    </citation>
    <scope>NUCLEOTIDE SEQUENCE</scope>
    <source>
        <strain evidence="7 9">FJAT-50051</strain>
    </source>
</reference>
<dbReference type="SUPFAM" id="SSF101116">
    <property type="entry name" value="Flagellar export chaperone FliS"/>
    <property type="match status" value="1"/>
</dbReference>
<dbReference type="Gene3D" id="1.20.120.340">
    <property type="entry name" value="Flagellar protein FliS"/>
    <property type="match status" value="1"/>
</dbReference>
<dbReference type="PANTHER" id="PTHR34773">
    <property type="entry name" value="FLAGELLAR SECRETION CHAPERONE FLIS"/>
    <property type="match status" value="1"/>
</dbReference>
<dbReference type="Proteomes" id="UP000677265">
    <property type="component" value="Unassembled WGS sequence"/>
</dbReference>
<dbReference type="PIRSF" id="PIRSF039090">
    <property type="entry name" value="Flis"/>
    <property type="match status" value="1"/>
</dbReference>
<sequence length="126" mass="14835">MVLRNPYQTYQKQAVNTSKPEELTLMLYQGMVKYIRLSKIALQNQQIEDSHHYNLRTQDILSELMVTLKQEYSIAESLLRVYDYMKIRLIEANLHKKIELLEEVEQFAVQLTETWAAAMAINKGQN</sequence>
<keyword evidence="7" id="KW-0966">Cell projection</keyword>
<gene>
    <name evidence="7" type="primary">fliS</name>
    <name evidence="8" type="ORF">KHB02_014975</name>
    <name evidence="7" type="ORF">KHB02_02810</name>
</gene>
<keyword evidence="9" id="KW-1185">Reference proteome</keyword>
<keyword evidence="7" id="KW-0969">Cilium</keyword>
<evidence type="ECO:0000256" key="6">
    <source>
        <dbReference type="PIRNR" id="PIRNR039090"/>
    </source>
</evidence>